<dbReference type="PANTHER" id="PTHR30004">
    <property type="entry name" value="4-HYDROXYTHREONINE-4-PHOSPHATE DEHYDROGENASE"/>
    <property type="match status" value="1"/>
</dbReference>
<keyword evidence="2" id="KW-0560">Oxidoreductase</keyword>
<comment type="caution">
    <text evidence="4">The sequence shown here is derived from an EMBL/GenBank/DDBJ whole genome shotgun (WGS) entry which is preliminary data.</text>
</comment>
<evidence type="ECO:0000256" key="3">
    <source>
        <dbReference type="ARBA" id="ARBA00023027"/>
    </source>
</evidence>
<dbReference type="GO" id="GO:0051287">
    <property type="term" value="F:NAD binding"/>
    <property type="evidence" value="ECO:0007669"/>
    <property type="project" value="InterPro"/>
</dbReference>
<dbReference type="RefSeq" id="WP_108401529.1">
    <property type="nucleotide sequence ID" value="NZ_NESP01000001.1"/>
</dbReference>
<dbReference type="InterPro" id="IPR005255">
    <property type="entry name" value="PdxA_fam"/>
</dbReference>
<dbReference type="Proteomes" id="UP000251341">
    <property type="component" value="Unassembled WGS sequence"/>
</dbReference>
<keyword evidence="1" id="KW-0479">Metal-binding</keyword>
<proteinExistence type="predicted"/>
<dbReference type="Gene3D" id="3.40.718.10">
    <property type="entry name" value="Isopropylmalate Dehydrogenase"/>
    <property type="match status" value="1"/>
</dbReference>
<dbReference type="Pfam" id="PF04166">
    <property type="entry name" value="PdxA"/>
    <property type="match status" value="1"/>
</dbReference>
<dbReference type="GO" id="GO:0046872">
    <property type="term" value="F:metal ion binding"/>
    <property type="evidence" value="ECO:0007669"/>
    <property type="project" value="UniProtKB-KW"/>
</dbReference>
<evidence type="ECO:0000313" key="4">
    <source>
        <dbReference type="EMBL" id="PUE58416.1"/>
    </source>
</evidence>
<keyword evidence="3" id="KW-0520">NAD</keyword>
<evidence type="ECO:0000256" key="2">
    <source>
        <dbReference type="ARBA" id="ARBA00023002"/>
    </source>
</evidence>
<dbReference type="GO" id="GO:0016491">
    <property type="term" value="F:oxidoreductase activity"/>
    <property type="evidence" value="ECO:0007669"/>
    <property type="project" value="UniProtKB-KW"/>
</dbReference>
<protein>
    <submittedName>
        <fullName evidence="4">4-hydroxythreonine-4-phosphate dehydrogenase</fullName>
    </submittedName>
</protein>
<keyword evidence="5" id="KW-1185">Reference proteome</keyword>
<reference evidence="4 5" key="1">
    <citation type="submission" date="2017-04" db="EMBL/GenBank/DDBJ databases">
        <title>Unexpected and diverse lifestyles within the genus Limnohabitans.</title>
        <authorList>
            <person name="Kasalicky V."/>
            <person name="Mehrshad M."/>
            <person name="Andrei S.-A."/>
            <person name="Salcher M."/>
            <person name="Kratochvilova H."/>
            <person name="Simek K."/>
            <person name="Ghai R."/>
        </authorList>
    </citation>
    <scope>NUCLEOTIDE SEQUENCE [LARGE SCALE GENOMIC DNA]</scope>
    <source>
        <strain evidence="4 5">MWH-C5</strain>
    </source>
</reference>
<sequence length="324" mass="34162">MATSHAVAVTRIALPIGDPNGIGPEIAIKTAIALRHDARVHLTLFGPQEVMEATAQQLGVEEVFKSLSCVFTAAMPLGMHRPGVVCAAAGDATIAAATEAIHATQRGEFEAVVAAPHHETAVHLAGIKFSGYPSLVAAVTGQPEDSVFMMLMGGDMRIVHVTLHEGVQTALDHITQDRIERAVYAGIRALHRLGVARPHIGMFGINPHAGENGLFGQEDELISRPAAEWLRAQGLLVDGPQGADTLLSAREHDLYIAMFHDQGHIPIKLLYPHRASALSIGADVVLSSVGHGSAMDIAGQGIANPEAMIRTVSLLAGIPLESHV</sequence>
<dbReference type="AlphaFoldDB" id="A0A315EKJ6"/>
<evidence type="ECO:0000256" key="1">
    <source>
        <dbReference type="ARBA" id="ARBA00022723"/>
    </source>
</evidence>
<dbReference type="SUPFAM" id="SSF53659">
    <property type="entry name" value="Isocitrate/Isopropylmalate dehydrogenase-like"/>
    <property type="match status" value="1"/>
</dbReference>
<accession>A0A315EKJ6</accession>
<name>A0A315EKJ6_9BURK</name>
<dbReference type="PANTHER" id="PTHR30004:SF6">
    <property type="entry name" value="D-THREONATE 4-PHOSPHATE DEHYDROGENASE"/>
    <property type="match status" value="1"/>
</dbReference>
<evidence type="ECO:0000313" key="5">
    <source>
        <dbReference type="Proteomes" id="UP000251341"/>
    </source>
</evidence>
<gene>
    <name evidence="4" type="ORF">B9Z44_01655</name>
</gene>
<organism evidence="4 5">
    <name type="scientific">Limnohabitans curvus</name>
    <dbReference type="NCBI Taxonomy" id="323423"/>
    <lineage>
        <taxon>Bacteria</taxon>
        <taxon>Pseudomonadati</taxon>
        <taxon>Pseudomonadota</taxon>
        <taxon>Betaproteobacteria</taxon>
        <taxon>Burkholderiales</taxon>
        <taxon>Comamonadaceae</taxon>
        <taxon>Limnohabitans</taxon>
    </lineage>
</organism>
<dbReference type="EMBL" id="NESP01000001">
    <property type="protein sequence ID" value="PUE58416.1"/>
    <property type="molecule type" value="Genomic_DNA"/>
</dbReference>